<gene>
    <name evidence="2" type="ORF">H9717_08330</name>
</gene>
<dbReference type="EMBL" id="DWYY01000089">
    <property type="protein sequence ID" value="HJA93101.1"/>
    <property type="molecule type" value="Genomic_DNA"/>
</dbReference>
<dbReference type="PANTHER" id="PTHR12110:SF21">
    <property type="entry name" value="XYLOSE ISOMERASE-LIKE TIM BARREL DOMAIN-CONTAINING PROTEIN"/>
    <property type="match status" value="1"/>
</dbReference>
<keyword evidence="2" id="KW-0413">Isomerase</keyword>
<reference evidence="2" key="2">
    <citation type="submission" date="2021-04" db="EMBL/GenBank/DDBJ databases">
        <authorList>
            <person name="Gilroy R."/>
        </authorList>
    </citation>
    <scope>NUCLEOTIDE SEQUENCE</scope>
    <source>
        <strain evidence="2">CHK179-7159</strain>
    </source>
</reference>
<evidence type="ECO:0000259" key="1">
    <source>
        <dbReference type="Pfam" id="PF01261"/>
    </source>
</evidence>
<dbReference type="InterPro" id="IPR013022">
    <property type="entry name" value="Xyl_isomerase-like_TIM-brl"/>
</dbReference>
<evidence type="ECO:0000313" key="2">
    <source>
        <dbReference type="EMBL" id="HJA93101.1"/>
    </source>
</evidence>
<dbReference type="PANTHER" id="PTHR12110">
    <property type="entry name" value="HYDROXYPYRUVATE ISOMERASE"/>
    <property type="match status" value="1"/>
</dbReference>
<sequence length="321" mass="35610">MELSVMSPVLNQMGLEDALKYLHSLGVDSLEIGAGGHPGKAHLNPKDYLGNPAKAEETKALLKKYQMKLSAVACHGNPVHPNKEIAKRAHEEFVDAMKVAVMLDVDTIIGFSGCPGDCEASKNPNWVTCAWPPEYLETLDWQWNEVLIPYWKKTAKLAEEIGIKKIAFEMHPGFCVYNPATLLRLRDAVGDIIGANVDPSHLFWQGIDPCEAIKVLKGAIYHFHAKDTRIDAANTAKNGVLDTKDYGDILNRSWIFRTVGYGHSQEVWNNIISTLKAVGYDGAISIEHEDALMSPKEGLEKAIKLLKNAIIYETAGEMWWA</sequence>
<reference evidence="2" key="1">
    <citation type="journal article" date="2021" name="PeerJ">
        <title>Extensive microbial diversity within the chicken gut microbiome revealed by metagenomics and culture.</title>
        <authorList>
            <person name="Gilroy R."/>
            <person name="Ravi A."/>
            <person name="Getino M."/>
            <person name="Pursley I."/>
            <person name="Horton D.L."/>
            <person name="Alikhan N.F."/>
            <person name="Baker D."/>
            <person name="Gharbi K."/>
            <person name="Hall N."/>
            <person name="Watson M."/>
            <person name="Adriaenssens E.M."/>
            <person name="Foster-Nyarko E."/>
            <person name="Jarju S."/>
            <person name="Secka A."/>
            <person name="Antonio M."/>
            <person name="Oren A."/>
            <person name="Chaudhuri R.R."/>
            <person name="La Ragione R."/>
            <person name="Hildebrand F."/>
            <person name="Pallen M.J."/>
        </authorList>
    </citation>
    <scope>NUCLEOTIDE SEQUENCE</scope>
    <source>
        <strain evidence="2">CHK179-7159</strain>
    </source>
</reference>
<evidence type="ECO:0000313" key="3">
    <source>
        <dbReference type="Proteomes" id="UP000886858"/>
    </source>
</evidence>
<dbReference type="Gene3D" id="3.20.20.150">
    <property type="entry name" value="Divalent-metal-dependent TIM barrel enzymes"/>
    <property type="match status" value="1"/>
</dbReference>
<organism evidence="2 3">
    <name type="scientific">Candidatus Eisenbergiella merdipullorum</name>
    <dbReference type="NCBI Taxonomy" id="2838553"/>
    <lineage>
        <taxon>Bacteria</taxon>
        <taxon>Bacillati</taxon>
        <taxon>Bacillota</taxon>
        <taxon>Clostridia</taxon>
        <taxon>Lachnospirales</taxon>
        <taxon>Lachnospiraceae</taxon>
        <taxon>Eisenbergiella</taxon>
    </lineage>
</organism>
<dbReference type="Proteomes" id="UP000886858">
    <property type="component" value="Unassembled WGS sequence"/>
</dbReference>
<dbReference type="SUPFAM" id="SSF51658">
    <property type="entry name" value="Xylose isomerase-like"/>
    <property type="match status" value="1"/>
</dbReference>
<feature type="domain" description="Xylose isomerase-like TIM barrel" evidence="1">
    <location>
        <begin position="20"/>
        <end position="308"/>
    </location>
</feature>
<proteinExistence type="predicted"/>
<protein>
    <submittedName>
        <fullName evidence="2">Sugar phosphate isomerase/epimerase</fullName>
    </submittedName>
</protein>
<comment type="caution">
    <text evidence="2">The sequence shown here is derived from an EMBL/GenBank/DDBJ whole genome shotgun (WGS) entry which is preliminary data.</text>
</comment>
<dbReference type="GO" id="GO:0016853">
    <property type="term" value="F:isomerase activity"/>
    <property type="evidence" value="ECO:0007669"/>
    <property type="project" value="UniProtKB-KW"/>
</dbReference>
<dbReference type="InterPro" id="IPR036237">
    <property type="entry name" value="Xyl_isomerase-like_sf"/>
</dbReference>
<name>A0A9D2I5G6_9FIRM</name>
<accession>A0A9D2I5G6</accession>
<dbReference type="AlphaFoldDB" id="A0A9D2I5G6"/>
<dbReference type="Pfam" id="PF01261">
    <property type="entry name" value="AP_endonuc_2"/>
    <property type="match status" value="1"/>
</dbReference>
<dbReference type="InterPro" id="IPR050312">
    <property type="entry name" value="IolE/XylAMocC-like"/>
</dbReference>